<protein>
    <submittedName>
        <fullName evidence="1">Uncharacterized protein</fullName>
    </submittedName>
</protein>
<evidence type="ECO:0000313" key="2">
    <source>
        <dbReference type="Proteomes" id="UP001056120"/>
    </source>
</evidence>
<sequence>MNLMHDYDELLAPDKDMTICVQIHVIVFYKYQEKGKLIKHTSLNLPMALPFYRLVFPQSSFEVCKPKRNIQQIVEAKNWQHHLISCGAMTKVSEADSRLAIYEPTVWSHDFIQLLDDNFPINLEEKVRELEKKVSPLNVDFENGSLSMLELLEHIDDIERLGLGYVYQCDIRRALDIITSIYELNVGLEEKEVSLHEASLRFRILRQHGYNVSQDFLRRFKDSQGGFIGCLKTDVKGLLSLYEASHLAFMEERDLHEAKLFAREHLLKLKGLENDPQVLEHINQALEVPLYHRMPRLQARCYIDAYNKRQDANLLLQEHATLDFNMTQASFKTELKEVSKWWENLGLAHKLGFVRDRLMECFFWTIGVVSEPQYHSCRVWLTKVCTFITVIDDIYDVYGSLDELEIFTDAVKRWDINAMQYMPKYLQLCFGSFYNTITEMGSNISIGQGEDITPILVKVWGELFEAFLVEAKWTHDKHIPTLDVYLDNAWQSVSGVVILTHGYFLINQEIKKDVVESLEKYHDLMKWSSVVFRLYNDLATSSDEIERGKTVNAISCYMHENGVCEEVARAYLTTLIDEAWRNLIKVHVACSQELRNPFINLAINLARISCCTYQYGDGHGAPDARAKNQVLSVIIEPITVREKEHKCA</sequence>
<comment type="caution">
    <text evidence="1">The sequence shown here is derived from an EMBL/GenBank/DDBJ whole genome shotgun (WGS) entry which is preliminary data.</text>
</comment>
<accession>A0ACB9GN16</accession>
<dbReference type="Proteomes" id="UP001056120">
    <property type="component" value="Linkage Group LG14"/>
</dbReference>
<reference evidence="1 2" key="2">
    <citation type="journal article" date="2022" name="Mol. Ecol. Resour.">
        <title>The genomes of chicory, endive, great burdock and yacon provide insights into Asteraceae paleo-polyploidization history and plant inulin production.</title>
        <authorList>
            <person name="Fan W."/>
            <person name="Wang S."/>
            <person name="Wang H."/>
            <person name="Wang A."/>
            <person name="Jiang F."/>
            <person name="Liu H."/>
            <person name="Zhao H."/>
            <person name="Xu D."/>
            <person name="Zhang Y."/>
        </authorList>
    </citation>
    <scope>NUCLEOTIDE SEQUENCE [LARGE SCALE GENOMIC DNA]</scope>
    <source>
        <strain evidence="2">cv. Yunnan</strain>
        <tissue evidence="1">Leaves</tissue>
    </source>
</reference>
<proteinExistence type="predicted"/>
<reference evidence="2" key="1">
    <citation type="journal article" date="2022" name="Mol. Ecol. Resour.">
        <title>The genomes of chicory, endive, great burdock and yacon provide insights into Asteraceae palaeo-polyploidization history and plant inulin production.</title>
        <authorList>
            <person name="Fan W."/>
            <person name="Wang S."/>
            <person name="Wang H."/>
            <person name="Wang A."/>
            <person name="Jiang F."/>
            <person name="Liu H."/>
            <person name="Zhao H."/>
            <person name="Xu D."/>
            <person name="Zhang Y."/>
        </authorList>
    </citation>
    <scope>NUCLEOTIDE SEQUENCE [LARGE SCALE GENOMIC DNA]</scope>
    <source>
        <strain evidence="2">cv. Yunnan</strain>
    </source>
</reference>
<name>A0ACB9GN16_9ASTR</name>
<gene>
    <name evidence="1" type="ORF">L1987_43674</name>
</gene>
<keyword evidence="2" id="KW-1185">Reference proteome</keyword>
<dbReference type="EMBL" id="CM042031">
    <property type="protein sequence ID" value="KAI3784573.1"/>
    <property type="molecule type" value="Genomic_DNA"/>
</dbReference>
<organism evidence="1 2">
    <name type="scientific">Smallanthus sonchifolius</name>
    <dbReference type="NCBI Taxonomy" id="185202"/>
    <lineage>
        <taxon>Eukaryota</taxon>
        <taxon>Viridiplantae</taxon>
        <taxon>Streptophyta</taxon>
        <taxon>Embryophyta</taxon>
        <taxon>Tracheophyta</taxon>
        <taxon>Spermatophyta</taxon>
        <taxon>Magnoliopsida</taxon>
        <taxon>eudicotyledons</taxon>
        <taxon>Gunneridae</taxon>
        <taxon>Pentapetalae</taxon>
        <taxon>asterids</taxon>
        <taxon>campanulids</taxon>
        <taxon>Asterales</taxon>
        <taxon>Asteraceae</taxon>
        <taxon>Asteroideae</taxon>
        <taxon>Heliantheae alliance</taxon>
        <taxon>Millerieae</taxon>
        <taxon>Smallanthus</taxon>
    </lineage>
</organism>
<evidence type="ECO:0000313" key="1">
    <source>
        <dbReference type="EMBL" id="KAI3784573.1"/>
    </source>
</evidence>